<evidence type="ECO:0000256" key="1">
    <source>
        <dbReference type="ARBA" id="ARBA00004613"/>
    </source>
</evidence>
<evidence type="ECO:0000256" key="5">
    <source>
        <dbReference type="SAM" id="Phobius"/>
    </source>
</evidence>
<dbReference type="PANTHER" id="PTHR22923:SF116">
    <property type="entry name" value="C1Q DOMAIN-CONTAINING PROTEIN"/>
    <property type="match status" value="1"/>
</dbReference>
<dbReference type="SUPFAM" id="SSF57997">
    <property type="entry name" value="Tropomyosin"/>
    <property type="match status" value="1"/>
</dbReference>
<proteinExistence type="predicted"/>
<gene>
    <name evidence="8" type="primary">LOC111125692</name>
</gene>
<keyword evidence="4" id="KW-0175">Coiled coil</keyword>
<keyword evidence="3" id="KW-0732">Signal</keyword>
<dbReference type="Gene3D" id="2.60.120.40">
    <property type="match status" value="1"/>
</dbReference>
<feature type="coiled-coil region" evidence="4">
    <location>
        <begin position="56"/>
        <end position="97"/>
    </location>
</feature>
<dbReference type="GO" id="GO:0005576">
    <property type="term" value="C:extracellular region"/>
    <property type="evidence" value="ECO:0007669"/>
    <property type="project" value="UniProtKB-SubCell"/>
</dbReference>
<comment type="subcellular location">
    <subcellularLocation>
        <location evidence="1">Secreted</location>
    </subcellularLocation>
</comment>
<dbReference type="PROSITE" id="PS50871">
    <property type="entry name" value="C1Q"/>
    <property type="match status" value="1"/>
</dbReference>
<evidence type="ECO:0000313" key="8">
    <source>
        <dbReference type="RefSeq" id="XP_022325458.1"/>
    </source>
</evidence>
<dbReference type="SMART" id="SM00110">
    <property type="entry name" value="C1Q"/>
    <property type="match status" value="1"/>
</dbReference>
<evidence type="ECO:0000256" key="4">
    <source>
        <dbReference type="SAM" id="Coils"/>
    </source>
</evidence>
<dbReference type="Pfam" id="PF00386">
    <property type="entry name" value="C1q"/>
    <property type="match status" value="1"/>
</dbReference>
<feature type="domain" description="C1q" evidence="6">
    <location>
        <begin position="142"/>
        <end position="277"/>
    </location>
</feature>
<evidence type="ECO:0000256" key="3">
    <source>
        <dbReference type="ARBA" id="ARBA00022729"/>
    </source>
</evidence>
<name>A0A8B8DBQ0_CRAVI</name>
<feature type="transmembrane region" description="Helical" evidence="5">
    <location>
        <begin position="6"/>
        <end position="26"/>
    </location>
</feature>
<dbReference type="GeneID" id="111125692"/>
<sequence>MALNLHSFVIFGLFITVPNLIVSGSIERKLTVSKENALEGKIQQLQTSMDFQNSRFEIFEAANSALQSELDNQKRKIHNMEIVIRHLSETVEKQRDELDFVYKKLQGSAVEHRDENYPNSGRAIAIDKSKSQDQNKRLLVNTMTLPVAFQAYLRNVQATPNGHQTIIFDNVELNVGNGYHPTSGVFIAPETGIYAFSWSIRLFGNASHSAQLMVGDQEYDGVYLSVRNGDNENVSGTAVAQLEQGTDVFVRTHAAYNWGDIHSDPLGRTSFCGWKIH</sequence>
<keyword evidence="5" id="KW-1133">Transmembrane helix</keyword>
<keyword evidence="5" id="KW-0472">Membrane</keyword>
<dbReference type="RefSeq" id="XP_022325458.1">
    <property type="nucleotide sequence ID" value="XM_022469750.1"/>
</dbReference>
<dbReference type="PRINTS" id="PR00007">
    <property type="entry name" value="COMPLEMNTC1Q"/>
</dbReference>
<evidence type="ECO:0000256" key="2">
    <source>
        <dbReference type="ARBA" id="ARBA00022525"/>
    </source>
</evidence>
<dbReference type="InterPro" id="IPR008983">
    <property type="entry name" value="Tumour_necrosis_fac-like_dom"/>
</dbReference>
<dbReference type="AlphaFoldDB" id="A0A8B8DBQ0"/>
<dbReference type="PANTHER" id="PTHR22923">
    <property type="entry name" value="CEREBELLIN-RELATED"/>
    <property type="match status" value="1"/>
</dbReference>
<dbReference type="InterPro" id="IPR050822">
    <property type="entry name" value="Cerebellin_Synaptic_Org"/>
</dbReference>
<evidence type="ECO:0000313" key="7">
    <source>
        <dbReference type="Proteomes" id="UP000694844"/>
    </source>
</evidence>
<evidence type="ECO:0000259" key="6">
    <source>
        <dbReference type="PROSITE" id="PS50871"/>
    </source>
</evidence>
<keyword evidence="2" id="KW-0964">Secreted</keyword>
<dbReference type="InterPro" id="IPR001073">
    <property type="entry name" value="C1q_dom"/>
</dbReference>
<dbReference type="KEGG" id="cvn:111125692"/>
<dbReference type="OrthoDB" id="6155914at2759"/>
<reference evidence="8" key="1">
    <citation type="submission" date="2025-08" db="UniProtKB">
        <authorList>
            <consortium name="RefSeq"/>
        </authorList>
    </citation>
    <scope>IDENTIFICATION</scope>
    <source>
        <tissue evidence="8">Whole sample</tissue>
    </source>
</reference>
<organism evidence="7 8">
    <name type="scientific">Crassostrea virginica</name>
    <name type="common">Eastern oyster</name>
    <dbReference type="NCBI Taxonomy" id="6565"/>
    <lineage>
        <taxon>Eukaryota</taxon>
        <taxon>Metazoa</taxon>
        <taxon>Spiralia</taxon>
        <taxon>Lophotrochozoa</taxon>
        <taxon>Mollusca</taxon>
        <taxon>Bivalvia</taxon>
        <taxon>Autobranchia</taxon>
        <taxon>Pteriomorphia</taxon>
        <taxon>Ostreida</taxon>
        <taxon>Ostreoidea</taxon>
        <taxon>Ostreidae</taxon>
        <taxon>Crassostrea</taxon>
    </lineage>
</organism>
<protein>
    <submittedName>
        <fullName evidence="8">Uncharacterized protein LOC111125692</fullName>
    </submittedName>
</protein>
<dbReference type="Proteomes" id="UP000694844">
    <property type="component" value="Chromosome 3"/>
</dbReference>
<keyword evidence="7" id="KW-1185">Reference proteome</keyword>
<accession>A0A8B8DBQ0</accession>
<keyword evidence="5" id="KW-0812">Transmembrane</keyword>
<dbReference type="SUPFAM" id="SSF49842">
    <property type="entry name" value="TNF-like"/>
    <property type="match status" value="1"/>
</dbReference>